<evidence type="ECO:0000256" key="1">
    <source>
        <dbReference type="SAM" id="Coils"/>
    </source>
</evidence>
<proteinExistence type="predicted"/>
<sequence>MSTEVKCPSCGHSFPLEEAIGKEYEQELRDKMIAWQKKKDEEFLKKEEDFKFQQKALSVKYEQQLAQEKINLEEAVRKSIAVDFENKLTFLENTNKENQEKLKLAGQKELDFIRKEQELKTRAEEMELEIQRKMQAERNQIVEQIKKQEIEKNLLKETEHQLRVKELEKQLEDQKKLADEMRRKAEQGSMQLQGEVQELILEELLKSTFPFDTIGEVGKGVRGADCIQTVRNKFGQDCGKIIYESKRTKDFSNDWIDKLKKDMRGAGVDVAVIVTQSYPKGMNCFGEKDGVWICSFEEVKAVAYVLRDGILRLYNSSKSQENRGDKMHMLYDYLTGTEFSEQWKAIREGYMSMRLSIHRERDAMEKMWKMREKQLDKVLLNASSIKGSIEGIAGADTISLSLSDDEDEALLLE</sequence>
<accession>A0A1G9SE97</accession>
<dbReference type="EMBL" id="FNHH01000010">
    <property type="protein sequence ID" value="SDM33816.1"/>
    <property type="molecule type" value="Genomic_DNA"/>
</dbReference>
<dbReference type="OrthoDB" id="9765972at2"/>
<protein>
    <recommendedName>
        <fullName evidence="4">DUF2130 domain-containing protein</fullName>
    </recommendedName>
</protein>
<dbReference type="Pfam" id="PF09903">
    <property type="entry name" value="DUF2130"/>
    <property type="match status" value="1"/>
</dbReference>
<organism evidence="2 3">
    <name type="scientific">Daejeonella rubra</name>
    <dbReference type="NCBI Taxonomy" id="990371"/>
    <lineage>
        <taxon>Bacteria</taxon>
        <taxon>Pseudomonadati</taxon>
        <taxon>Bacteroidota</taxon>
        <taxon>Sphingobacteriia</taxon>
        <taxon>Sphingobacteriales</taxon>
        <taxon>Sphingobacteriaceae</taxon>
        <taxon>Daejeonella</taxon>
    </lineage>
</organism>
<dbReference type="InterPro" id="IPR019219">
    <property type="entry name" value="DUF2130"/>
</dbReference>
<dbReference type="RefSeq" id="WP_090703985.1">
    <property type="nucleotide sequence ID" value="NZ_FNHH01000010.1"/>
</dbReference>
<reference evidence="3" key="1">
    <citation type="submission" date="2016-10" db="EMBL/GenBank/DDBJ databases">
        <authorList>
            <person name="Varghese N."/>
            <person name="Submissions S."/>
        </authorList>
    </citation>
    <scope>NUCLEOTIDE SEQUENCE [LARGE SCALE GENOMIC DNA]</scope>
    <source>
        <strain evidence="3">DSM 24536</strain>
    </source>
</reference>
<gene>
    <name evidence="2" type="ORF">SAMN05421813_11019</name>
</gene>
<feature type="coiled-coil region" evidence="1">
    <location>
        <begin position="58"/>
        <end position="187"/>
    </location>
</feature>
<dbReference type="AlphaFoldDB" id="A0A1G9SE97"/>
<evidence type="ECO:0008006" key="4">
    <source>
        <dbReference type="Google" id="ProtNLM"/>
    </source>
</evidence>
<evidence type="ECO:0000313" key="3">
    <source>
        <dbReference type="Proteomes" id="UP000199226"/>
    </source>
</evidence>
<dbReference type="Proteomes" id="UP000199226">
    <property type="component" value="Unassembled WGS sequence"/>
</dbReference>
<dbReference type="STRING" id="990371.SAMN05421813_11019"/>
<evidence type="ECO:0000313" key="2">
    <source>
        <dbReference type="EMBL" id="SDM33816.1"/>
    </source>
</evidence>
<keyword evidence="3" id="KW-1185">Reference proteome</keyword>
<keyword evidence="1" id="KW-0175">Coiled coil</keyword>
<name>A0A1G9SE97_9SPHI</name>